<dbReference type="EMBL" id="CP000360">
    <property type="protein sequence ID" value="ABF39227.1"/>
    <property type="molecule type" value="Genomic_DNA"/>
</dbReference>
<dbReference type="Proteomes" id="UP000002432">
    <property type="component" value="Chromosome"/>
</dbReference>
<organism evidence="2 3">
    <name type="scientific">Koribacter versatilis (strain Ellin345)</name>
    <dbReference type="NCBI Taxonomy" id="204669"/>
    <lineage>
        <taxon>Bacteria</taxon>
        <taxon>Pseudomonadati</taxon>
        <taxon>Acidobacteriota</taxon>
        <taxon>Terriglobia</taxon>
        <taxon>Terriglobales</taxon>
        <taxon>Candidatus Korobacteraceae</taxon>
        <taxon>Candidatus Korobacter</taxon>
    </lineage>
</organism>
<reference evidence="2 3" key="1">
    <citation type="journal article" date="2009" name="Appl. Environ. Microbiol.">
        <title>Three genomes from the phylum Acidobacteria provide insight into the lifestyles of these microorganisms in soils.</title>
        <authorList>
            <person name="Ward N.L."/>
            <person name="Challacombe J.F."/>
            <person name="Janssen P.H."/>
            <person name="Henrissat B."/>
            <person name="Coutinho P.M."/>
            <person name="Wu M."/>
            <person name="Xie G."/>
            <person name="Haft D.H."/>
            <person name="Sait M."/>
            <person name="Badger J."/>
            <person name="Barabote R.D."/>
            <person name="Bradley B."/>
            <person name="Brettin T.S."/>
            <person name="Brinkac L.M."/>
            <person name="Bruce D."/>
            <person name="Creasy T."/>
            <person name="Daugherty S.C."/>
            <person name="Davidsen T.M."/>
            <person name="DeBoy R.T."/>
            <person name="Detter J.C."/>
            <person name="Dodson R.J."/>
            <person name="Durkin A.S."/>
            <person name="Ganapathy A."/>
            <person name="Gwinn-Giglio M."/>
            <person name="Han C.S."/>
            <person name="Khouri H."/>
            <person name="Kiss H."/>
            <person name="Kothari S.P."/>
            <person name="Madupu R."/>
            <person name="Nelson K.E."/>
            <person name="Nelson W.C."/>
            <person name="Paulsen I."/>
            <person name="Penn K."/>
            <person name="Ren Q."/>
            <person name="Rosovitz M.J."/>
            <person name="Selengut J.D."/>
            <person name="Shrivastava S."/>
            <person name="Sullivan S.A."/>
            <person name="Tapia R."/>
            <person name="Thompson L.S."/>
            <person name="Watkins K.L."/>
            <person name="Yang Q."/>
            <person name="Yu C."/>
            <person name="Zafar N."/>
            <person name="Zhou L."/>
            <person name="Kuske C.R."/>
        </authorList>
    </citation>
    <scope>NUCLEOTIDE SEQUENCE [LARGE SCALE GENOMIC DNA]</scope>
    <source>
        <strain evidence="2 3">Ellin345</strain>
    </source>
</reference>
<evidence type="ECO:0000313" key="2">
    <source>
        <dbReference type="EMBL" id="ABF39227.1"/>
    </source>
</evidence>
<dbReference type="HOGENOM" id="CLU_129336_0_1_0"/>
<proteinExistence type="predicted"/>
<dbReference type="NCBIfam" id="TIGR02246">
    <property type="entry name" value="SgcJ/EcaC family oxidoreductase"/>
    <property type="match status" value="1"/>
</dbReference>
<dbReference type="EnsemblBacteria" id="ABF39227">
    <property type="protein sequence ID" value="ABF39227"/>
    <property type="gene ID" value="Acid345_0222"/>
</dbReference>
<dbReference type="AlphaFoldDB" id="Q1IV73"/>
<dbReference type="InterPro" id="IPR032710">
    <property type="entry name" value="NTF2-like_dom_sf"/>
</dbReference>
<sequence>MGYAVVVDIEKGHSLAAAVEAIARKHEQAWNSHDRRAYEEMFTEEADFVNVIAQHARGRDHIGRDFEQIHRTFMRNSVLKTERPEVRPLTDDSAIAHIRWEMTGMEKLPGWNIPDVRRGVLLYVLVKRDGEWKVTAFQNTEEIAVKVPE</sequence>
<evidence type="ECO:0000313" key="3">
    <source>
        <dbReference type="Proteomes" id="UP000002432"/>
    </source>
</evidence>
<dbReference type="SUPFAM" id="SSF54427">
    <property type="entry name" value="NTF2-like"/>
    <property type="match status" value="1"/>
</dbReference>
<name>Q1IV73_KORVE</name>
<dbReference type="InterPro" id="IPR011944">
    <property type="entry name" value="Steroid_delta5-4_isomerase"/>
</dbReference>
<dbReference type="eggNOG" id="COG4319">
    <property type="taxonomic scope" value="Bacteria"/>
</dbReference>
<gene>
    <name evidence="2" type="ordered locus">Acid345_0222</name>
</gene>
<dbReference type="Gene3D" id="3.10.450.50">
    <property type="match status" value="1"/>
</dbReference>
<dbReference type="InterPro" id="IPR027843">
    <property type="entry name" value="DUF4440"/>
</dbReference>
<dbReference type="OrthoDB" id="582247at2"/>
<dbReference type="Pfam" id="PF14534">
    <property type="entry name" value="DUF4440"/>
    <property type="match status" value="1"/>
</dbReference>
<protein>
    <recommendedName>
        <fullName evidence="1">DUF4440 domain-containing protein</fullName>
    </recommendedName>
</protein>
<accession>Q1IV73</accession>
<dbReference type="KEGG" id="aba:Acid345_0222"/>
<dbReference type="RefSeq" id="WP_011521029.1">
    <property type="nucleotide sequence ID" value="NC_008009.1"/>
</dbReference>
<evidence type="ECO:0000259" key="1">
    <source>
        <dbReference type="Pfam" id="PF14534"/>
    </source>
</evidence>
<feature type="domain" description="DUF4440" evidence="1">
    <location>
        <begin position="19"/>
        <end position="134"/>
    </location>
</feature>
<keyword evidence="3" id="KW-1185">Reference proteome</keyword>